<name>A0ABW3F3Z7_9PROT</name>
<sequence>MTAWWYSENNKNIGPVEEDALVALLQSGKISHQTLLWREGYASWQPFAEIRELAFLKHVIPPSADLKPVAPPLIYTTAGRWQRYFARIFDLWLELLIVTFVSGYILGQVSSTFIEFVNNANAHLIGIIYLPFGLVLDAVLYHFFGNTPGKAILGIKVVKNIDLPLTSREYLKRNFSLWGSGLAFGLPLINLFTMSKQFGRLKKGEAASYDLAGDFAVKARPLAVWKWLLFTILFVSLFAVVLYLNFKEKEFQVRHSGVAANYHWINPVTNNRATINSIWGSSEKKNPEGQTFYMFTEQAQHAVIVFAVEEVPGITLEQYVQVFIHNASQNMQFWNGGTYDLKGVNQRWQGWGAMLDDKNNRFRVELIHNEDRVWRIVSIQSRPYEYSDAMVDKLKSELWKTAL</sequence>
<keyword evidence="4 5" id="KW-0472">Membrane</keyword>
<dbReference type="InterPro" id="IPR025640">
    <property type="entry name" value="GYF_2"/>
</dbReference>
<evidence type="ECO:0000259" key="7">
    <source>
        <dbReference type="Pfam" id="PF14237"/>
    </source>
</evidence>
<feature type="transmembrane region" description="Helical" evidence="5">
    <location>
        <begin position="91"/>
        <end position="110"/>
    </location>
</feature>
<protein>
    <submittedName>
        <fullName evidence="8">RDD family protein</fullName>
    </submittedName>
</protein>
<keyword evidence="3 5" id="KW-1133">Transmembrane helix</keyword>
<evidence type="ECO:0000256" key="4">
    <source>
        <dbReference type="ARBA" id="ARBA00023136"/>
    </source>
</evidence>
<evidence type="ECO:0000256" key="3">
    <source>
        <dbReference type="ARBA" id="ARBA00022989"/>
    </source>
</evidence>
<organism evidence="8 9">
    <name type="scientific">Methylophilus luteus</name>
    <dbReference type="NCBI Taxonomy" id="640108"/>
    <lineage>
        <taxon>Bacteria</taxon>
        <taxon>Pseudomonadati</taxon>
        <taxon>Pseudomonadota</taxon>
        <taxon>Betaproteobacteria</taxon>
        <taxon>Nitrosomonadales</taxon>
        <taxon>Methylophilaceae</taxon>
        <taxon>Methylophilus</taxon>
    </lineage>
</organism>
<evidence type="ECO:0000313" key="9">
    <source>
        <dbReference type="Proteomes" id="UP001597128"/>
    </source>
</evidence>
<reference evidence="9" key="1">
    <citation type="journal article" date="2019" name="Int. J. Syst. Evol. Microbiol.">
        <title>The Global Catalogue of Microorganisms (GCM) 10K type strain sequencing project: providing services to taxonomists for standard genome sequencing and annotation.</title>
        <authorList>
            <consortium name="The Broad Institute Genomics Platform"/>
            <consortium name="The Broad Institute Genome Sequencing Center for Infectious Disease"/>
            <person name="Wu L."/>
            <person name="Ma J."/>
        </authorList>
    </citation>
    <scope>NUCLEOTIDE SEQUENCE [LARGE SCALE GENOMIC DNA]</scope>
    <source>
        <strain evidence="9">CCUG 58412</strain>
    </source>
</reference>
<evidence type="ECO:0000256" key="5">
    <source>
        <dbReference type="SAM" id="Phobius"/>
    </source>
</evidence>
<dbReference type="RefSeq" id="WP_379056409.1">
    <property type="nucleotide sequence ID" value="NZ_JBHTKB010000001.1"/>
</dbReference>
<dbReference type="InterPro" id="IPR010432">
    <property type="entry name" value="RDD"/>
</dbReference>
<proteinExistence type="predicted"/>
<comment type="subcellular location">
    <subcellularLocation>
        <location evidence="1">Membrane</location>
        <topology evidence="1">Multi-pass membrane protein</topology>
    </subcellularLocation>
</comment>
<evidence type="ECO:0000259" key="6">
    <source>
        <dbReference type="Pfam" id="PF06271"/>
    </source>
</evidence>
<evidence type="ECO:0000313" key="8">
    <source>
        <dbReference type="EMBL" id="MFD0913146.1"/>
    </source>
</evidence>
<feature type="transmembrane region" description="Helical" evidence="5">
    <location>
        <begin position="122"/>
        <end position="144"/>
    </location>
</feature>
<gene>
    <name evidence="8" type="ORF">ACFQ1Z_06265</name>
</gene>
<accession>A0ABW3F3Z7</accession>
<feature type="domain" description="RDD" evidence="6">
    <location>
        <begin position="77"/>
        <end position="244"/>
    </location>
</feature>
<evidence type="ECO:0000256" key="1">
    <source>
        <dbReference type="ARBA" id="ARBA00004141"/>
    </source>
</evidence>
<feature type="domain" description="GYF" evidence="7">
    <location>
        <begin position="4"/>
        <end position="53"/>
    </location>
</feature>
<feature type="transmembrane region" description="Helical" evidence="5">
    <location>
        <begin position="175"/>
        <end position="193"/>
    </location>
</feature>
<comment type="caution">
    <text evidence="8">The sequence shown here is derived from an EMBL/GenBank/DDBJ whole genome shotgun (WGS) entry which is preliminary data.</text>
</comment>
<dbReference type="EMBL" id="JBHTKB010000001">
    <property type="protein sequence ID" value="MFD0913146.1"/>
    <property type="molecule type" value="Genomic_DNA"/>
</dbReference>
<keyword evidence="9" id="KW-1185">Reference proteome</keyword>
<dbReference type="Proteomes" id="UP001597128">
    <property type="component" value="Unassembled WGS sequence"/>
</dbReference>
<dbReference type="Pfam" id="PF06271">
    <property type="entry name" value="RDD"/>
    <property type="match status" value="1"/>
</dbReference>
<dbReference type="Pfam" id="PF14237">
    <property type="entry name" value="GYF_2"/>
    <property type="match status" value="1"/>
</dbReference>
<feature type="transmembrane region" description="Helical" evidence="5">
    <location>
        <begin position="227"/>
        <end position="246"/>
    </location>
</feature>
<keyword evidence="2 5" id="KW-0812">Transmembrane</keyword>
<evidence type="ECO:0000256" key="2">
    <source>
        <dbReference type="ARBA" id="ARBA00022692"/>
    </source>
</evidence>